<dbReference type="GO" id="GO:0043190">
    <property type="term" value="C:ATP-binding cassette (ABC) transporter complex"/>
    <property type="evidence" value="ECO:0007669"/>
    <property type="project" value="InterPro"/>
</dbReference>
<evidence type="ECO:0000256" key="6">
    <source>
        <dbReference type="ARBA" id="ARBA00022989"/>
    </source>
</evidence>
<sequence length="299" mass="31982">MDAFWIILTGALVAATCGLLGCFLLLRKMTMVGDAISHAVLPGIVLAYLVAHTRASLPMLIGAAIFGVLTTIIIEILNKKGKLQIDAAIGVAFTWLFAIGVILVSAFADKVDLDQECVLYGEIAYVPLNTWIVNGQNMGPQTVWILSINFVIILLYIILGYRGLQLTSFDPLFAATLGIATSFWHYSLMSAVSLTTVLSFESVGAIMVVAFLVGPPAIAYMLTDNLPKMLLLSVLSGILAAIGGYFLSSWVNGSIAGAMVSCIGLEFIIALLIKKGKEKTSMEDAAHHIREAGFSKHSP</sequence>
<keyword evidence="11" id="KW-1185">Reference proteome</keyword>
<name>A0AAW9S214_9BACT</name>
<keyword evidence="7 9" id="KW-0472">Membrane</keyword>
<evidence type="ECO:0000313" key="11">
    <source>
        <dbReference type="Proteomes" id="UP001403385"/>
    </source>
</evidence>
<feature type="transmembrane region" description="Helical" evidence="9">
    <location>
        <begin position="6"/>
        <end position="26"/>
    </location>
</feature>
<comment type="subcellular location">
    <subcellularLocation>
        <location evidence="1 8">Cell membrane</location>
        <topology evidence="1 8">Multi-pass membrane protein</topology>
    </subcellularLocation>
</comment>
<feature type="transmembrane region" description="Helical" evidence="9">
    <location>
        <begin position="33"/>
        <end position="51"/>
    </location>
</feature>
<feature type="transmembrane region" description="Helical" evidence="9">
    <location>
        <begin position="57"/>
        <end position="77"/>
    </location>
</feature>
<dbReference type="Gene3D" id="1.10.3470.10">
    <property type="entry name" value="ABC transporter involved in vitamin B12 uptake, BtuC"/>
    <property type="match status" value="1"/>
</dbReference>
<dbReference type="AlphaFoldDB" id="A0AAW9S214"/>
<dbReference type="SUPFAM" id="SSF81345">
    <property type="entry name" value="ABC transporter involved in vitamin B12 uptake, BtuC"/>
    <property type="match status" value="1"/>
</dbReference>
<proteinExistence type="inferred from homology"/>
<feature type="transmembrane region" description="Helical" evidence="9">
    <location>
        <begin position="143"/>
        <end position="161"/>
    </location>
</feature>
<evidence type="ECO:0000256" key="4">
    <source>
        <dbReference type="ARBA" id="ARBA00022475"/>
    </source>
</evidence>
<evidence type="ECO:0000256" key="8">
    <source>
        <dbReference type="RuleBase" id="RU003943"/>
    </source>
</evidence>
<dbReference type="CDD" id="cd06550">
    <property type="entry name" value="TM_ABC_iron-siderophores_like"/>
    <property type="match status" value="1"/>
</dbReference>
<feature type="transmembrane region" description="Helical" evidence="9">
    <location>
        <begin position="229"/>
        <end position="247"/>
    </location>
</feature>
<dbReference type="Pfam" id="PF00950">
    <property type="entry name" value="ABC-3"/>
    <property type="match status" value="1"/>
</dbReference>
<accession>A0AAW9S214</accession>
<keyword evidence="4" id="KW-1003">Cell membrane</keyword>
<dbReference type="InterPro" id="IPR001626">
    <property type="entry name" value="ABC_TroCD"/>
</dbReference>
<dbReference type="GO" id="GO:0055085">
    <property type="term" value="P:transmembrane transport"/>
    <property type="evidence" value="ECO:0007669"/>
    <property type="project" value="InterPro"/>
</dbReference>
<reference evidence="10 11" key="1">
    <citation type="submission" date="2024-04" db="EMBL/GenBank/DDBJ databases">
        <title>Novel genus in family Flammeovirgaceae.</title>
        <authorList>
            <person name="Nguyen T.H."/>
            <person name="Vuong T.Q."/>
            <person name="Le H."/>
            <person name="Kim S.-G."/>
        </authorList>
    </citation>
    <scope>NUCLEOTIDE SEQUENCE [LARGE SCALE GENOMIC DNA]</scope>
    <source>
        <strain evidence="10 11">JCM 23209</strain>
    </source>
</reference>
<keyword evidence="5 8" id="KW-0812">Transmembrane</keyword>
<keyword evidence="3 8" id="KW-0813">Transport</keyword>
<evidence type="ECO:0000256" key="7">
    <source>
        <dbReference type="ARBA" id="ARBA00023136"/>
    </source>
</evidence>
<dbReference type="Proteomes" id="UP001403385">
    <property type="component" value="Unassembled WGS sequence"/>
</dbReference>
<feature type="transmembrane region" description="Helical" evidence="9">
    <location>
        <begin position="203"/>
        <end position="222"/>
    </location>
</feature>
<evidence type="ECO:0000256" key="5">
    <source>
        <dbReference type="ARBA" id="ARBA00022692"/>
    </source>
</evidence>
<feature type="transmembrane region" description="Helical" evidence="9">
    <location>
        <begin position="253"/>
        <end position="273"/>
    </location>
</feature>
<dbReference type="InterPro" id="IPR037294">
    <property type="entry name" value="ABC_BtuC-like"/>
</dbReference>
<dbReference type="PANTHER" id="PTHR30477:SF8">
    <property type="entry name" value="METAL TRANSPORT SYSTEM MEMBRANE PROTEIN CT_070-RELATED"/>
    <property type="match status" value="1"/>
</dbReference>
<dbReference type="PANTHER" id="PTHR30477">
    <property type="entry name" value="ABC-TRANSPORTER METAL-BINDING PROTEIN"/>
    <property type="match status" value="1"/>
</dbReference>
<dbReference type="EMBL" id="JBDKWZ010000001">
    <property type="protein sequence ID" value="MEN7546418.1"/>
    <property type="molecule type" value="Genomic_DNA"/>
</dbReference>
<evidence type="ECO:0000256" key="2">
    <source>
        <dbReference type="ARBA" id="ARBA00008034"/>
    </source>
</evidence>
<evidence type="ECO:0000256" key="1">
    <source>
        <dbReference type="ARBA" id="ARBA00004651"/>
    </source>
</evidence>
<comment type="similarity">
    <text evidence="2 8">Belongs to the ABC-3 integral membrane protein family.</text>
</comment>
<dbReference type="GO" id="GO:0010043">
    <property type="term" value="P:response to zinc ion"/>
    <property type="evidence" value="ECO:0007669"/>
    <property type="project" value="TreeGrafter"/>
</dbReference>
<dbReference type="RefSeq" id="WP_346819205.1">
    <property type="nucleotide sequence ID" value="NZ_JBDKWZ010000001.1"/>
</dbReference>
<evidence type="ECO:0000313" key="10">
    <source>
        <dbReference type="EMBL" id="MEN7546418.1"/>
    </source>
</evidence>
<feature type="transmembrane region" description="Helical" evidence="9">
    <location>
        <begin position="89"/>
        <end position="108"/>
    </location>
</feature>
<evidence type="ECO:0000256" key="3">
    <source>
        <dbReference type="ARBA" id="ARBA00022448"/>
    </source>
</evidence>
<keyword evidence="6 9" id="KW-1133">Transmembrane helix</keyword>
<evidence type="ECO:0000256" key="9">
    <source>
        <dbReference type="SAM" id="Phobius"/>
    </source>
</evidence>
<protein>
    <submittedName>
        <fullName evidence="10">Metal ABC transporter permease</fullName>
    </submittedName>
</protein>
<organism evidence="10 11">
    <name type="scientific">Rapidithrix thailandica</name>
    <dbReference type="NCBI Taxonomy" id="413964"/>
    <lineage>
        <taxon>Bacteria</taxon>
        <taxon>Pseudomonadati</taxon>
        <taxon>Bacteroidota</taxon>
        <taxon>Cytophagia</taxon>
        <taxon>Cytophagales</taxon>
        <taxon>Flammeovirgaceae</taxon>
        <taxon>Rapidithrix</taxon>
    </lineage>
</organism>
<feature type="transmembrane region" description="Helical" evidence="9">
    <location>
        <begin position="173"/>
        <end position="197"/>
    </location>
</feature>
<gene>
    <name evidence="10" type="ORF">AAG747_00775</name>
</gene>
<comment type="caution">
    <text evidence="10">The sequence shown here is derived from an EMBL/GenBank/DDBJ whole genome shotgun (WGS) entry which is preliminary data.</text>
</comment>